<evidence type="ECO:0000313" key="1">
    <source>
        <dbReference type="EMBL" id="WAR43087.1"/>
    </source>
</evidence>
<dbReference type="Proteomes" id="UP001162780">
    <property type="component" value="Chromosome"/>
</dbReference>
<dbReference type="RefSeq" id="WP_255188065.1">
    <property type="nucleotide sequence ID" value="NZ_CP113517.1"/>
</dbReference>
<evidence type="ECO:0000313" key="2">
    <source>
        <dbReference type="Proteomes" id="UP001162780"/>
    </source>
</evidence>
<accession>A0ABY7GCR0</accession>
<organism evidence="1 2">
    <name type="scientific">Methylomonas rapida</name>
    <dbReference type="NCBI Taxonomy" id="2963939"/>
    <lineage>
        <taxon>Bacteria</taxon>
        <taxon>Pseudomonadati</taxon>
        <taxon>Pseudomonadota</taxon>
        <taxon>Gammaproteobacteria</taxon>
        <taxon>Methylococcales</taxon>
        <taxon>Methylococcaceae</taxon>
        <taxon>Methylomonas</taxon>
    </lineage>
</organism>
<gene>
    <name evidence="1" type="ORF">NM686_011825</name>
</gene>
<reference evidence="1" key="1">
    <citation type="submission" date="2022-11" db="EMBL/GenBank/DDBJ databases">
        <title>Methylomonas rapida sp. nov., Carotenoid-Producing Obligate Methanotrophs with High Growth Characteristics and Biotechnological Potential.</title>
        <authorList>
            <person name="Tikhonova E.N."/>
            <person name="Suleimanov R.Z."/>
            <person name="Miroshnikov K."/>
            <person name="Oshkin I.Y."/>
            <person name="Belova S.E."/>
            <person name="Danilova O.V."/>
            <person name="Ashikhmin A."/>
            <person name="Konopkin A."/>
            <person name="But S.Y."/>
            <person name="Khmelenina V.N."/>
            <person name="Kuznetsov N."/>
            <person name="Pimenov N.V."/>
            <person name="Dedysh S.N."/>
        </authorList>
    </citation>
    <scope>NUCLEOTIDE SEQUENCE</scope>
    <source>
        <strain evidence="1">MP1</strain>
    </source>
</reference>
<dbReference type="EMBL" id="CP113517">
    <property type="protein sequence ID" value="WAR43087.1"/>
    <property type="molecule type" value="Genomic_DNA"/>
</dbReference>
<sequence>MELKDFQQQRLETLKLYLDIVNDKIAQASVNEANPELLPPVPDFVESALIDKETLACPASF</sequence>
<protein>
    <submittedName>
        <fullName evidence="1">Uncharacterized protein</fullName>
    </submittedName>
</protein>
<keyword evidence="2" id="KW-1185">Reference proteome</keyword>
<name>A0ABY7GCR0_9GAMM</name>
<proteinExistence type="predicted"/>